<keyword evidence="2" id="KW-1185">Reference proteome</keyword>
<dbReference type="AlphaFoldDB" id="A0A2P4XGP8"/>
<organism evidence="1 2">
    <name type="scientific">Phytophthora palmivora</name>
    <dbReference type="NCBI Taxonomy" id="4796"/>
    <lineage>
        <taxon>Eukaryota</taxon>
        <taxon>Sar</taxon>
        <taxon>Stramenopiles</taxon>
        <taxon>Oomycota</taxon>
        <taxon>Peronosporomycetes</taxon>
        <taxon>Peronosporales</taxon>
        <taxon>Peronosporaceae</taxon>
        <taxon>Phytophthora</taxon>
    </lineage>
</organism>
<dbReference type="Proteomes" id="UP000237271">
    <property type="component" value="Unassembled WGS sequence"/>
</dbReference>
<dbReference type="EMBL" id="NCKW01011057">
    <property type="protein sequence ID" value="POM64727.1"/>
    <property type="molecule type" value="Genomic_DNA"/>
</dbReference>
<name>A0A2P4XGP8_9STRA</name>
<proteinExistence type="predicted"/>
<gene>
    <name evidence="1" type="ORF">PHPALM_19695</name>
</gene>
<evidence type="ECO:0000313" key="2">
    <source>
        <dbReference type="Proteomes" id="UP000237271"/>
    </source>
</evidence>
<comment type="caution">
    <text evidence="1">The sequence shown here is derived from an EMBL/GenBank/DDBJ whole genome shotgun (WGS) entry which is preliminary data.</text>
</comment>
<reference evidence="1 2" key="1">
    <citation type="journal article" date="2017" name="Genome Biol. Evol.">
        <title>Phytophthora megakarya and P. palmivora, closely related causal agents of cacao black pod rot, underwent increases in genome sizes and gene numbers by different mechanisms.</title>
        <authorList>
            <person name="Ali S.S."/>
            <person name="Shao J."/>
            <person name="Lary D.J."/>
            <person name="Kronmiller B."/>
            <person name="Shen D."/>
            <person name="Strem M.D."/>
            <person name="Amoako-Attah I."/>
            <person name="Akrofi A.Y."/>
            <person name="Begoude B.A."/>
            <person name="Ten Hoopen G.M."/>
            <person name="Coulibaly K."/>
            <person name="Kebe B.I."/>
            <person name="Melnick R.L."/>
            <person name="Guiltinan M.J."/>
            <person name="Tyler B.M."/>
            <person name="Meinhardt L.W."/>
            <person name="Bailey B.A."/>
        </authorList>
    </citation>
    <scope>NUCLEOTIDE SEQUENCE [LARGE SCALE GENOMIC DNA]</scope>
    <source>
        <strain evidence="2">sbr112.9</strain>
    </source>
</reference>
<sequence>MLETFKNNITPAQTIKLCAASKDMKRLWPEHYISVRGGADYKVLNNTMQYVPAERGSVLMAKLDNARTN</sequence>
<accession>A0A2P4XGP8</accession>
<dbReference type="OrthoDB" id="128979at2759"/>
<protein>
    <submittedName>
        <fullName evidence="1">Uncharacterized protein</fullName>
    </submittedName>
</protein>
<evidence type="ECO:0000313" key="1">
    <source>
        <dbReference type="EMBL" id="POM64727.1"/>
    </source>
</evidence>